<comment type="caution">
    <text evidence="2">The sequence shown here is derived from an EMBL/GenBank/DDBJ whole genome shotgun (WGS) entry which is preliminary data.</text>
</comment>
<name>A0ABV8TYJ6_9ACTN</name>
<accession>A0ABV8TYJ6</accession>
<keyword evidence="3" id="KW-1185">Reference proteome</keyword>
<reference evidence="3" key="1">
    <citation type="journal article" date="2019" name="Int. J. Syst. Evol. Microbiol.">
        <title>The Global Catalogue of Microorganisms (GCM) 10K type strain sequencing project: providing services to taxonomists for standard genome sequencing and annotation.</title>
        <authorList>
            <consortium name="The Broad Institute Genomics Platform"/>
            <consortium name="The Broad Institute Genome Sequencing Center for Infectious Disease"/>
            <person name="Wu L."/>
            <person name="Ma J."/>
        </authorList>
    </citation>
    <scope>NUCLEOTIDE SEQUENCE [LARGE SCALE GENOMIC DNA]</scope>
    <source>
        <strain evidence="3">IBRC-M 10908</strain>
    </source>
</reference>
<sequence length="356" mass="38287">MDQISTDLTDRGADRAAIDRALREAVDTLAPDVAQVASYHFGWTDAEGRPAEARPGKHVRPLLACLTADALGADREAALAAACAVELVHNHSLVHDDVIDRDTHRRSRPTVWAVYGVPAAILVGDAMHALAFEALSRLPGTRVDSASSLLGKTVNQLVRGQMSDMAFETRTDVRLGDCVEMVAGKTAALMACSTSLGAIVAGAEEETENSAYRFGFHLGMCFQHVDDLLGIWGEQEATGKPKYSDLRNRKKSLPVVAAFESESSEAERLRDFFAPAADQTERLYGLPTERRGDEEEADYEAMAELVSRLGGEAVSRSAAEAHLEQALAALDGMGLDTEGAAPLRAMAVLLAERDRL</sequence>
<dbReference type="GO" id="GO:0016740">
    <property type="term" value="F:transferase activity"/>
    <property type="evidence" value="ECO:0007669"/>
    <property type="project" value="UniProtKB-KW"/>
</dbReference>
<dbReference type="Proteomes" id="UP001595823">
    <property type="component" value="Unassembled WGS sequence"/>
</dbReference>
<dbReference type="Gene3D" id="1.10.600.10">
    <property type="entry name" value="Farnesyl Diphosphate Synthase"/>
    <property type="match status" value="1"/>
</dbReference>
<evidence type="ECO:0000313" key="3">
    <source>
        <dbReference type="Proteomes" id="UP001595823"/>
    </source>
</evidence>
<dbReference type="PANTHER" id="PTHR12001:SF71">
    <property type="entry name" value="(2E,6E)-FARNESYL DIPHOSPHATE SYNTHASE"/>
    <property type="match status" value="1"/>
</dbReference>
<dbReference type="EMBL" id="JBHSDK010000014">
    <property type="protein sequence ID" value="MFC4335601.1"/>
    <property type="molecule type" value="Genomic_DNA"/>
</dbReference>
<proteinExistence type="inferred from homology"/>
<dbReference type="CDD" id="cd00685">
    <property type="entry name" value="Trans_IPPS_HT"/>
    <property type="match status" value="1"/>
</dbReference>
<dbReference type="PANTHER" id="PTHR12001">
    <property type="entry name" value="GERANYLGERANYL PYROPHOSPHATE SYNTHASE"/>
    <property type="match status" value="1"/>
</dbReference>
<organism evidence="2 3">
    <name type="scientific">Salininema proteolyticum</name>
    <dbReference type="NCBI Taxonomy" id="1607685"/>
    <lineage>
        <taxon>Bacteria</taxon>
        <taxon>Bacillati</taxon>
        <taxon>Actinomycetota</taxon>
        <taxon>Actinomycetes</taxon>
        <taxon>Glycomycetales</taxon>
        <taxon>Glycomycetaceae</taxon>
        <taxon>Salininema</taxon>
    </lineage>
</organism>
<dbReference type="RefSeq" id="WP_380620624.1">
    <property type="nucleotide sequence ID" value="NZ_JBHSDK010000014.1"/>
</dbReference>
<dbReference type="InterPro" id="IPR008949">
    <property type="entry name" value="Isoprenoid_synthase_dom_sf"/>
</dbReference>
<dbReference type="SUPFAM" id="SSF48576">
    <property type="entry name" value="Terpenoid synthases"/>
    <property type="match status" value="1"/>
</dbReference>
<dbReference type="InterPro" id="IPR000092">
    <property type="entry name" value="Polyprenyl_synt"/>
</dbReference>
<dbReference type="Pfam" id="PF00348">
    <property type="entry name" value="polyprenyl_synt"/>
    <property type="match status" value="1"/>
</dbReference>
<keyword evidence="1 2" id="KW-0808">Transferase</keyword>
<dbReference type="SFLD" id="SFLDG01017">
    <property type="entry name" value="Polyprenyl_Transferase_Like"/>
    <property type="match status" value="1"/>
</dbReference>
<gene>
    <name evidence="2" type="ORF">ACFPET_10360</name>
</gene>
<comment type="similarity">
    <text evidence="1">Belongs to the FPP/GGPP synthase family.</text>
</comment>
<protein>
    <submittedName>
        <fullName evidence="2">Polyprenyl synthetase family protein</fullName>
        <ecNumber evidence="2">2.5.1.-</ecNumber>
    </submittedName>
</protein>
<dbReference type="EC" id="2.5.1.-" evidence="2"/>
<evidence type="ECO:0000313" key="2">
    <source>
        <dbReference type="EMBL" id="MFC4335601.1"/>
    </source>
</evidence>
<evidence type="ECO:0000256" key="1">
    <source>
        <dbReference type="RuleBase" id="RU004466"/>
    </source>
</evidence>
<dbReference type="SFLD" id="SFLDS00005">
    <property type="entry name" value="Isoprenoid_Synthase_Type_I"/>
    <property type="match status" value="1"/>
</dbReference>